<evidence type="ECO:0000313" key="3">
    <source>
        <dbReference type="Proteomes" id="UP000462212"/>
    </source>
</evidence>
<accession>A0A8H8UH83</accession>
<organism evidence="2 3">
    <name type="scientific">Lachnellula subtilissima</name>
    <dbReference type="NCBI Taxonomy" id="602034"/>
    <lineage>
        <taxon>Eukaryota</taxon>
        <taxon>Fungi</taxon>
        <taxon>Dikarya</taxon>
        <taxon>Ascomycota</taxon>
        <taxon>Pezizomycotina</taxon>
        <taxon>Leotiomycetes</taxon>
        <taxon>Helotiales</taxon>
        <taxon>Lachnaceae</taxon>
        <taxon>Lachnellula</taxon>
    </lineage>
</organism>
<dbReference type="OrthoDB" id="3443855at2759"/>
<dbReference type="AlphaFoldDB" id="A0A8H8UH83"/>
<comment type="caution">
    <text evidence="2">The sequence shown here is derived from an EMBL/GenBank/DDBJ whole genome shotgun (WGS) entry which is preliminary data.</text>
</comment>
<evidence type="ECO:0000256" key="1">
    <source>
        <dbReference type="SAM" id="MobiDB-lite"/>
    </source>
</evidence>
<name>A0A8H8UH83_9HELO</name>
<dbReference type="EMBL" id="QGMJ01000050">
    <property type="protein sequence ID" value="TVY44007.1"/>
    <property type="molecule type" value="Genomic_DNA"/>
</dbReference>
<evidence type="ECO:0000313" key="2">
    <source>
        <dbReference type="EMBL" id="TVY44007.1"/>
    </source>
</evidence>
<proteinExistence type="predicted"/>
<feature type="region of interest" description="Disordered" evidence="1">
    <location>
        <begin position="1"/>
        <end position="39"/>
    </location>
</feature>
<gene>
    <name evidence="2" type="ORF">LSUB1_G001779</name>
</gene>
<reference evidence="2 3" key="1">
    <citation type="submission" date="2018-05" db="EMBL/GenBank/DDBJ databases">
        <title>Genome sequencing and assembly of the regulated plant pathogen Lachnellula willkommii and related sister species for the development of diagnostic species identification markers.</title>
        <authorList>
            <person name="Giroux E."/>
            <person name="Bilodeau G."/>
        </authorList>
    </citation>
    <scope>NUCLEOTIDE SEQUENCE [LARGE SCALE GENOMIC DNA]</scope>
    <source>
        <strain evidence="2 3">CBS 197.66</strain>
    </source>
</reference>
<feature type="compositionally biased region" description="Low complexity" evidence="1">
    <location>
        <begin position="15"/>
        <end position="28"/>
    </location>
</feature>
<dbReference type="Proteomes" id="UP000462212">
    <property type="component" value="Unassembled WGS sequence"/>
</dbReference>
<protein>
    <submittedName>
        <fullName evidence="2">Uncharacterized protein</fullName>
    </submittedName>
</protein>
<sequence>MAKVTALAAKETRRAAPQPIHAPAAAEPIFPPANKDKDLSCQPSISEANPHRLVNPWVLIDPFSRAPDEDKDIGCQPSITSLCAASKSTHDQRMASRQTQITTLPPADRQQQEEWAQAQLRTNAGACIAGWSWVRTENSGGLSGYRCQGRSHFVTDELLARGKATCYMRDMTLYEIYKQTR</sequence>
<keyword evidence="3" id="KW-1185">Reference proteome</keyword>